<dbReference type="STRING" id="2070753.A0A3A2ZF69"/>
<gene>
    <name evidence="2" type="ORF">PHISCL_09700</name>
</gene>
<keyword evidence="3" id="KW-1185">Reference proteome</keyword>
<evidence type="ECO:0008006" key="4">
    <source>
        <dbReference type="Google" id="ProtNLM"/>
    </source>
</evidence>
<reference evidence="3" key="1">
    <citation type="submission" date="2017-02" db="EMBL/GenBank/DDBJ databases">
        <authorList>
            <person name="Tafer H."/>
            <person name="Lopandic K."/>
        </authorList>
    </citation>
    <scope>NUCLEOTIDE SEQUENCE [LARGE SCALE GENOMIC DNA]</scope>
    <source>
        <strain evidence="3">CBS 366.77</strain>
    </source>
</reference>
<dbReference type="Proteomes" id="UP000266188">
    <property type="component" value="Unassembled WGS sequence"/>
</dbReference>
<dbReference type="Gene3D" id="2.40.160.200">
    <property type="entry name" value="LURP1-related"/>
    <property type="match status" value="1"/>
</dbReference>
<dbReference type="Pfam" id="PF04525">
    <property type="entry name" value="LOR"/>
    <property type="match status" value="1"/>
</dbReference>
<evidence type="ECO:0000256" key="1">
    <source>
        <dbReference type="ARBA" id="ARBA00005437"/>
    </source>
</evidence>
<sequence length="197" mass="22708">MTFPNPFGKDYICHEPTALQVTQHYWSWFKNTGRGFTITYPGSETPLFVVETKQIGKKRCIEDRHGKPLCRLERNYLSKQSAWSLTRDDGKKLFTVVYNWCSWSMHIHMNDSENDLGGIELRVKNLDTWGSCFAVSLGDKTIMRMRCTNMMNNFLSSFKITPPRWDVDIVEGVDLVLAAALAVVVSDSYSEMHIYMC</sequence>
<protein>
    <recommendedName>
        <fullName evidence="4">Tubby C-terminal-like domain-containing protein</fullName>
    </recommendedName>
</protein>
<dbReference type="InterPro" id="IPR038595">
    <property type="entry name" value="LOR_sf"/>
</dbReference>
<dbReference type="AlphaFoldDB" id="A0A3A2ZF69"/>
<evidence type="ECO:0000313" key="2">
    <source>
        <dbReference type="EMBL" id="RJE17964.1"/>
    </source>
</evidence>
<proteinExistence type="inferred from homology"/>
<organism evidence="2 3">
    <name type="scientific">Aspergillus sclerotialis</name>
    <dbReference type="NCBI Taxonomy" id="2070753"/>
    <lineage>
        <taxon>Eukaryota</taxon>
        <taxon>Fungi</taxon>
        <taxon>Dikarya</taxon>
        <taxon>Ascomycota</taxon>
        <taxon>Pezizomycotina</taxon>
        <taxon>Eurotiomycetes</taxon>
        <taxon>Eurotiomycetidae</taxon>
        <taxon>Eurotiales</taxon>
        <taxon>Aspergillaceae</taxon>
        <taxon>Aspergillus</taxon>
        <taxon>Aspergillus subgen. Polypaecilum</taxon>
    </lineage>
</organism>
<comment type="similarity">
    <text evidence="1">Belongs to the LOR family.</text>
</comment>
<dbReference type="EMBL" id="MVGC01000659">
    <property type="protein sequence ID" value="RJE17964.1"/>
    <property type="molecule type" value="Genomic_DNA"/>
</dbReference>
<accession>A0A3A2ZF69</accession>
<dbReference type="InterPro" id="IPR007612">
    <property type="entry name" value="LOR"/>
</dbReference>
<dbReference type="InterPro" id="IPR025659">
    <property type="entry name" value="Tubby-like_C"/>
</dbReference>
<dbReference type="SUPFAM" id="SSF54518">
    <property type="entry name" value="Tubby C-terminal domain-like"/>
    <property type="match status" value="1"/>
</dbReference>
<comment type="caution">
    <text evidence="2">The sequence shown here is derived from an EMBL/GenBank/DDBJ whole genome shotgun (WGS) entry which is preliminary data.</text>
</comment>
<dbReference type="OrthoDB" id="97518at2759"/>
<name>A0A3A2ZF69_9EURO</name>
<evidence type="ECO:0000313" key="3">
    <source>
        <dbReference type="Proteomes" id="UP000266188"/>
    </source>
</evidence>